<dbReference type="InterPro" id="IPR000209">
    <property type="entry name" value="Peptidase_S8/S53_dom"/>
</dbReference>
<keyword evidence="6 10" id="KW-0378">Hydrolase</keyword>
<evidence type="ECO:0000256" key="3">
    <source>
        <dbReference type="ARBA" id="ARBA00022475"/>
    </source>
</evidence>
<dbReference type="InterPro" id="IPR015500">
    <property type="entry name" value="Peptidase_S8_subtilisin-rel"/>
</dbReference>
<evidence type="ECO:0000256" key="13">
    <source>
        <dbReference type="SAM" id="Phobius"/>
    </source>
</evidence>
<feature type="chain" id="PRO_5045288698" evidence="14">
    <location>
        <begin position="29"/>
        <end position="469"/>
    </location>
</feature>
<dbReference type="InterPro" id="IPR050131">
    <property type="entry name" value="Peptidase_S8_subtilisin-like"/>
</dbReference>
<feature type="active site" description="Charge relay system" evidence="10">
    <location>
        <position position="99"/>
    </location>
</feature>
<feature type="region of interest" description="Disordered" evidence="12">
    <location>
        <begin position="30"/>
        <end position="53"/>
    </location>
</feature>
<dbReference type="NCBIfam" id="TIGR03921">
    <property type="entry name" value="T7SS_mycosin"/>
    <property type="match status" value="1"/>
</dbReference>
<evidence type="ECO:0000256" key="7">
    <source>
        <dbReference type="ARBA" id="ARBA00022825"/>
    </source>
</evidence>
<keyword evidence="14" id="KW-0732">Signal</keyword>
<dbReference type="RefSeq" id="WP_269894845.1">
    <property type="nucleotide sequence ID" value="NZ_JAPZPY010000006.1"/>
</dbReference>
<keyword evidence="8 13" id="KW-1133">Transmembrane helix</keyword>
<evidence type="ECO:0000256" key="9">
    <source>
        <dbReference type="ARBA" id="ARBA00023136"/>
    </source>
</evidence>
<dbReference type="PROSITE" id="PS00138">
    <property type="entry name" value="SUBTILASE_SER"/>
    <property type="match status" value="1"/>
</dbReference>
<evidence type="ECO:0000256" key="6">
    <source>
        <dbReference type="ARBA" id="ARBA00022801"/>
    </source>
</evidence>
<keyword evidence="9 13" id="KW-0472">Membrane</keyword>
<dbReference type="PANTHER" id="PTHR43806:SF11">
    <property type="entry name" value="CEREVISIN-RELATED"/>
    <property type="match status" value="1"/>
</dbReference>
<name>A0ABT4PUD3_9MYCO</name>
<feature type="transmembrane region" description="Helical" evidence="13">
    <location>
        <begin position="437"/>
        <end position="458"/>
    </location>
</feature>
<dbReference type="PROSITE" id="PS51892">
    <property type="entry name" value="SUBTILASE"/>
    <property type="match status" value="1"/>
</dbReference>
<dbReference type="InterPro" id="IPR036852">
    <property type="entry name" value="Peptidase_S8/S53_dom_sf"/>
</dbReference>
<feature type="domain" description="Peptidase S8/S53" evidence="15">
    <location>
        <begin position="90"/>
        <end position="395"/>
    </location>
</feature>
<proteinExistence type="inferred from homology"/>
<keyword evidence="4 10" id="KW-0645">Protease</keyword>
<dbReference type="Gene3D" id="3.40.50.200">
    <property type="entry name" value="Peptidase S8/S53 domain"/>
    <property type="match status" value="1"/>
</dbReference>
<keyword evidence="5 13" id="KW-0812">Transmembrane</keyword>
<dbReference type="InterPro" id="IPR023834">
    <property type="entry name" value="T7SS_pept_S8A_mycosin"/>
</dbReference>
<evidence type="ECO:0000259" key="15">
    <source>
        <dbReference type="Pfam" id="PF00082"/>
    </source>
</evidence>
<keyword evidence="7 10" id="KW-0720">Serine protease</keyword>
<keyword evidence="17" id="KW-1185">Reference proteome</keyword>
<reference evidence="16" key="1">
    <citation type="submission" date="2022-12" db="EMBL/GenBank/DDBJ databases">
        <authorList>
            <person name="Deng Y."/>
            <person name="Zhang Y.-Q."/>
        </authorList>
    </citation>
    <scope>NUCLEOTIDE SEQUENCE</scope>
    <source>
        <strain evidence="16">CPCC 205372</strain>
    </source>
</reference>
<sequence>MTWRWAARSTMCLAAAAALTCGPATAPAAAVEPPAVPPGPPPAGPVAPPDPTEQKTVCAVPGVRPGTDFTIAPVAAQMLRYQDAWAYSRGAGQKIAVIDTGVNRNARLPALEPGGDYVSGTDGLSDCDAHGTLVAGILAAQPSPDDAFAGVAPDAAILSIRQNSLSFAVKGGSAQWDPNAVSSGAGPAGYGSTRTLALAVVRAVDLGATVLNLSELACAPVSVGIDDAELGRAVRYAFERNVVVVAAAGNVDERGACRVQNVSADPNLPAETAWSTVQTLASPAWFDDYVLTVGALSPHGEPSDFSLRGPWVDVAAPGEHAVSLSPDGVGLVNGIQGQQGLAPVNGTSYAAPYVAGLAALVRARFPELTAAQVMERIERTARTPESGPNIATGHGAIDPVAALTATLPGEPAARGAGTPIAPPPAPDPASTAARDTAFAVAGACVAAMVFGGAMTAAYRRRNTLPRNES</sequence>
<feature type="compositionally biased region" description="Pro residues" evidence="12">
    <location>
        <begin position="34"/>
        <end position="51"/>
    </location>
</feature>
<comment type="subcellular location">
    <subcellularLocation>
        <location evidence="1">Cell membrane</location>
        <topology evidence="1">Single-pass membrane protein</topology>
    </subcellularLocation>
</comment>
<feature type="region of interest" description="Disordered" evidence="12">
    <location>
        <begin position="409"/>
        <end position="432"/>
    </location>
</feature>
<comment type="caution">
    <text evidence="16">The sequence shown here is derived from an EMBL/GenBank/DDBJ whole genome shotgun (WGS) entry which is preliminary data.</text>
</comment>
<dbReference type="PANTHER" id="PTHR43806">
    <property type="entry name" value="PEPTIDASE S8"/>
    <property type="match status" value="1"/>
</dbReference>
<dbReference type="InterPro" id="IPR023828">
    <property type="entry name" value="Peptidase_S8_Ser-AS"/>
</dbReference>
<dbReference type="SUPFAM" id="SSF52743">
    <property type="entry name" value="Subtilisin-like"/>
    <property type="match status" value="1"/>
</dbReference>
<evidence type="ECO:0000256" key="8">
    <source>
        <dbReference type="ARBA" id="ARBA00022989"/>
    </source>
</evidence>
<dbReference type="PROSITE" id="PS00137">
    <property type="entry name" value="SUBTILASE_HIS"/>
    <property type="match status" value="1"/>
</dbReference>
<dbReference type="PROSITE" id="PS00136">
    <property type="entry name" value="SUBTILASE_ASP"/>
    <property type="match status" value="1"/>
</dbReference>
<feature type="signal peptide" evidence="14">
    <location>
        <begin position="1"/>
        <end position="28"/>
    </location>
</feature>
<dbReference type="PRINTS" id="PR00723">
    <property type="entry name" value="SUBTILISIN"/>
</dbReference>
<dbReference type="EMBL" id="JAPZPY010000006">
    <property type="protein sequence ID" value="MCZ8380189.1"/>
    <property type="molecule type" value="Genomic_DNA"/>
</dbReference>
<evidence type="ECO:0000256" key="5">
    <source>
        <dbReference type="ARBA" id="ARBA00022692"/>
    </source>
</evidence>
<evidence type="ECO:0000313" key="16">
    <source>
        <dbReference type="EMBL" id="MCZ8380189.1"/>
    </source>
</evidence>
<evidence type="ECO:0000256" key="12">
    <source>
        <dbReference type="SAM" id="MobiDB-lite"/>
    </source>
</evidence>
<dbReference type="GO" id="GO:0008233">
    <property type="term" value="F:peptidase activity"/>
    <property type="evidence" value="ECO:0007669"/>
    <property type="project" value="UniProtKB-KW"/>
</dbReference>
<protein>
    <submittedName>
        <fullName evidence="16">Type VII secretion-associated serine protease mycosin</fullName>
    </submittedName>
</protein>
<comment type="similarity">
    <text evidence="2 10 11">Belongs to the peptidase S8 family.</text>
</comment>
<dbReference type="InterPro" id="IPR023827">
    <property type="entry name" value="Peptidase_S8_Asp-AS"/>
</dbReference>
<dbReference type="GO" id="GO:0006508">
    <property type="term" value="P:proteolysis"/>
    <property type="evidence" value="ECO:0007669"/>
    <property type="project" value="UniProtKB-KW"/>
</dbReference>
<dbReference type="InterPro" id="IPR022398">
    <property type="entry name" value="Peptidase_S8_His-AS"/>
</dbReference>
<evidence type="ECO:0000256" key="10">
    <source>
        <dbReference type="PROSITE-ProRule" id="PRU01240"/>
    </source>
</evidence>
<evidence type="ECO:0000256" key="2">
    <source>
        <dbReference type="ARBA" id="ARBA00011073"/>
    </source>
</evidence>
<organism evidence="16 17">
    <name type="scientific">Mycobacterium hippophais</name>
    <dbReference type="NCBI Taxonomy" id="3016340"/>
    <lineage>
        <taxon>Bacteria</taxon>
        <taxon>Bacillati</taxon>
        <taxon>Actinomycetota</taxon>
        <taxon>Actinomycetes</taxon>
        <taxon>Mycobacteriales</taxon>
        <taxon>Mycobacteriaceae</taxon>
        <taxon>Mycobacterium</taxon>
    </lineage>
</organism>
<feature type="active site" description="Charge relay system" evidence="10">
    <location>
        <position position="348"/>
    </location>
</feature>
<feature type="active site" description="Charge relay system" evidence="10">
    <location>
        <position position="130"/>
    </location>
</feature>
<accession>A0ABT4PUD3</accession>
<evidence type="ECO:0000256" key="14">
    <source>
        <dbReference type="SAM" id="SignalP"/>
    </source>
</evidence>
<evidence type="ECO:0000313" key="17">
    <source>
        <dbReference type="Proteomes" id="UP001142153"/>
    </source>
</evidence>
<evidence type="ECO:0000256" key="1">
    <source>
        <dbReference type="ARBA" id="ARBA00004162"/>
    </source>
</evidence>
<gene>
    <name evidence="16" type="primary">mycP</name>
    <name evidence="16" type="ORF">O6P37_15050</name>
</gene>
<keyword evidence="3" id="KW-1003">Cell membrane</keyword>
<dbReference type="Pfam" id="PF00082">
    <property type="entry name" value="Peptidase_S8"/>
    <property type="match status" value="1"/>
</dbReference>
<evidence type="ECO:0000256" key="11">
    <source>
        <dbReference type="RuleBase" id="RU003355"/>
    </source>
</evidence>
<evidence type="ECO:0000256" key="4">
    <source>
        <dbReference type="ARBA" id="ARBA00022670"/>
    </source>
</evidence>
<dbReference type="Proteomes" id="UP001142153">
    <property type="component" value="Unassembled WGS sequence"/>
</dbReference>